<dbReference type="GO" id="GO:0016020">
    <property type="term" value="C:membrane"/>
    <property type="evidence" value="ECO:0007669"/>
    <property type="project" value="UniProtKB-SubCell"/>
</dbReference>
<feature type="transmembrane region" description="Helical" evidence="6">
    <location>
        <begin position="65"/>
        <end position="91"/>
    </location>
</feature>
<dbReference type="InterPro" id="IPR033580">
    <property type="entry name" value="Nurim-like"/>
</dbReference>
<dbReference type="EMBL" id="AQQW01000006">
    <property type="protein sequence ID" value="ETW12527.1"/>
    <property type="molecule type" value="Genomic_DNA"/>
</dbReference>
<evidence type="ECO:0000256" key="2">
    <source>
        <dbReference type="ARBA" id="ARBA00010631"/>
    </source>
</evidence>
<comment type="similarity">
    <text evidence="2">Belongs to the nurim family.</text>
</comment>
<comment type="caution">
    <text evidence="7">The sequence shown here is derived from an EMBL/GenBank/DDBJ whole genome shotgun (WGS) entry which is preliminary data.</text>
</comment>
<dbReference type="PATRIC" id="fig|1317118.6.peg.2254"/>
<protein>
    <submittedName>
        <fullName evidence="7">Uncharacterized protein</fullName>
    </submittedName>
</protein>
<keyword evidence="4 6" id="KW-1133">Transmembrane helix</keyword>
<feature type="transmembrane region" description="Helical" evidence="6">
    <location>
        <begin position="145"/>
        <end position="165"/>
    </location>
</feature>
<dbReference type="Proteomes" id="UP000019063">
    <property type="component" value="Unassembled WGS sequence"/>
</dbReference>
<dbReference type="STRING" id="1379903.ATO8_10934"/>
<comment type="subcellular location">
    <subcellularLocation>
        <location evidence="1">Membrane</location>
        <topology evidence="1">Multi-pass membrane protein</topology>
    </subcellularLocation>
</comment>
<evidence type="ECO:0000313" key="8">
    <source>
        <dbReference type="Proteomes" id="UP000019063"/>
    </source>
</evidence>
<dbReference type="PANTHER" id="PTHR31040">
    <property type="entry name" value="NURIM"/>
    <property type="match status" value="1"/>
</dbReference>
<feature type="transmembrane region" description="Helical" evidence="6">
    <location>
        <begin position="171"/>
        <end position="194"/>
    </location>
</feature>
<reference evidence="7 8" key="1">
    <citation type="journal article" date="2014" name="Antonie Van Leeuwenhoek">
        <title>Roseivivax atlanticus sp. nov., isolated from surface seawater of the Atlantic Ocean.</title>
        <authorList>
            <person name="Li G."/>
            <person name="Lai Q."/>
            <person name="Liu X."/>
            <person name="Sun F."/>
            <person name="Shao Z."/>
        </authorList>
    </citation>
    <scope>NUCLEOTIDE SEQUENCE [LARGE SCALE GENOMIC DNA]</scope>
    <source>
        <strain evidence="7 8">22II-s10s</strain>
    </source>
</reference>
<name>W4HIG0_9RHOB</name>
<proteinExistence type="inferred from homology"/>
<organism evidence="7 8">
    <name type="scientific">Roseivivax marinus</name>
    <dbReference type="NCBI Taxonomy" id="1379903"/>
    <lineage>
        <taxon>Bacteria</taxon>
        <taxon>Pseudomonadati</taxon>
        <taxon>Pseudomonadota</taxon>
        <taxon>Alphaproteobacteria</taxon>
        <taxon>Rhodobacterales</taxon>
        <taxon>Roseobacteraceae</taxon>
        <taxon>Roseivivax</taxon>
    </lineage>
</organism>
<keyword evidence="3 6" id="KW-0812">Transmembrane</keyword>
<dbReference type="Gene3D" id="1.20.120.1630">
    <property type="match status" value="1"/>
</dbReference>
<keyword evidence="5 6" id="KW-0472">Membrane</keyword>
<feature type="transmembrane region" description="Helical" evidence="6">
    <location>
        <begin position="257"/>
        <end position="275"/>
    </location>
</feature>
<accession>W4HIG0</accession>
<evidence type="ECO:0000313" key="7">
    <source>
        <dbReference type="EMBL" id="ETW12527.1"/>
    </source>
</evidence>
<keyword evidence="8" id="KW-1185">Reference proteome</keyword>
<sequence>MANAIGCDTCDIRALVWQSPRLISTAMTQTEPGKPPLGSPGPHPVWRLIELVIGNFSAPPGRTRIAVALAYGALCHLVFAAAILAMVWTLWNGMMTGLGAVPFPYAILVNAALVLQFPLLHSLFLNGRGAKVPGRVLPGPWGKTLAATTYTIFASLQLLALFLLWTPSGIVWWRAEGAALWVVLALHVASWLFLMKSNLDAGAELQSGALGWMSLVQLRDPAWPDMPTRGLFTLIRQPIYVGFTLVLWTVPTWTPDQLAVAAVLTAYCLIAPARLKEPRYLRRFGARYARYRDAVPYMIPGRPRPTERKQDPTHG</sequence>
<evidence type="ECO:0000256" key="6">
    <source>
        <dbReference type="SAM" id="Phobius"/>
    </source>
</evidence>
<evidence type="ECO:0000256" key="4">
    <source>
        <dbReference type="ARBA" id="ARBA00022989"/>
    </source>
</evidence>
<evidence type="ECO:0000256" key="1">
    <source>
        <dbReference type="ARBA" id="ARBA00004141"/>
    </source>
</evidence>
<dbReference type="eggNOG" id="COG2020">
    <property type="taxonomic scope" value="Bacteria"/>
</dbReference>
<dbReference type="RefSeq" id="WP_240476964.1">
    <property type="nucleotide sequence ID" value="NZ_AQQW01000006.1"/>
</dbReference>
<feature type="transmembrane region" description="Helical" evidence="6">
    <location>
        <begin position="231"/>
        <end position="251"/>
    </location>
</feature>
<evidence type="ECO:0000256" key="3">
    <source>
        <dbReference type="ARBA" id="ARBA00022692"/>
    </source>
</evidence>
<dbReference type="PANTHER" id="PTHR31040:SF1">
    <property type="entry name" value="NURIM"/>
    <property type="match status" value="1"/>
</dbReference>
<evidence type="ECO:0000256" key="5">
    <source>
        <dbReference type="ARBA" id="ARBA00023136"/>
    </source>
</evidence>
<feature type="transmembrane region" description="Helical" evidence="6">
    <location>
        <begin position="103"/>
        <end position="124"/>
    </location>
</feature>
<dbReference type="AlphaFoldDB" id="W4HIG0"/>
<gene>
    <name evidence="7" type="ORF">ATO8_10934</name>
</gene>